<dbReference type="Pfam" id="PF05794">
    <property type="entry name" value="Tcp11"/>
    <property type="match status" value="1"/>
</dbReference>
<accession>A0A061B9B0</accession>
<evidence type="ECO:0000256" key="1">
    <source>
        <dbReference type="ARBA" id="ARBA00010954"/>
    </source>
</evidence>
<feature type="compositionally biased region" description="Basic and acidic residues" evidence="2">
    <location>
        <begin position="84"/>
        <end position="109"/>
    </location>
</feature>
<dbReference type="PANTHER" id="PTHR12832">
    <property type="entry name" value="TESTIS-SPECIFIC PROTEIN PBS13 T-COMPLEX 11"/>
    <property type="match status" value="1"/>
</dbReference>
<name>A0A061B9B0_RHOTO</name>
<feature type="region of interest" description="Disordered" evidence="2">
    <location>
        <begin position="900"/>
        <end position="922"/>
    </location>
</feature>
<dbReference type="EMBL" id="LK052944">
    <property type="protein sequence ID" value="CDR44474.1"/>
    <property type="molecule type" value="Genomic_DNA"/>
</dbReference>
<feature type="region of interest" description="Disordered" evidence="2">
    <location>
        <begin position="147"/>
        <end position="189"/>
    </location>
</feature>
<evidence type="ECO:0000313" key="3">
    <source>
        <dbReference type="EMBL" id="CDR44474.1"/>
    </source>
</evidence>
<feature type="region of interest" description="Disordered" evidence="2">
    <location>
        <begin position="213"/>
        <end position="270"/>
    </location>
</feature>
<protein>
    <submittedName>
        <fullName evidence="3">RHTO0S09e04720g1_1</fullName>
    </submittedName>
</protein>
<feature type="compositionally biased region" description="Low complexity" evidence="2">
    <location>
        <begin position="10"/>
        <end position="34"/>
    </location>
</feature>
<dbReference type="PANTHER" id="PTHR12832:SF11">
    <property type="entry name" value="LD23868P"/>
    <property type="match status" value="1"/>
</dbReference>
<dbReference type="OrthoDB" id="276323at2759"/>
<sequence>MESPYPPQLSLPSSGNASSQEAGASASPSGPPASLGNNTTATDPASEPRQTHRKRTRTADETSQAGFECGPDGIEASGSVLSDDDARPRGLSEGGRRSRGELARRLADRARVDERRGGWMTRSVSDEGVETTAGEVTNEHVEKRRRLEGLQLCEGGERERTPTRRSRPAPIRIDPAYHSCLPSPTTTTTNLPSSHLGVFPTALAQSVDVAQTSTLLPPPASPRLPPPSADIPQLPFSAASSSPPSLRTPFTSAPPAARSPQRRRAKSLPASLCPVHPALLSPTCYSIQRRKLSTSPRPTSGSSPASVAAPLPFPPTPPNQASAPPKLFSQEELVALHAFVISKAEGVLTTAGITTASLAPPITKDTLQELDLSEIMRNPQLRHDVVFDPNLMFRPNYDGERGERKRLTTEQYWVAVAREVSIGCRCAAFRNNSLLPCICSCFGDETHPVHLSSRLPSRIFQLIVELRAIISTLLPGSPTPNSPTPSSAATFDTSSLSAAPSSAPTHNAREAVAEVLDPVHLTQQIAHGVADIAALARFLGSTLKMHCAPMRDELVDAMVKVTCEGEGIVKGLRLCFEILELMKLDIANHQLRSLRPYLVSTALDFERRFFQSSAARRRRPLKVFERVSAWLESSATRLSAKGAAPRKLGVGDVDKVVAHGLLDLIYPALDTSSPPPSSLASLPETLMLDSYRLKAFHADSTDLTVIYLLAMLFQQLAVPARPSTEDMERLCKELWIVMTTSTGSPSSLVGPAASILGIPQGPPGHGISKLSSSAWRQGMQDVLLQLAARAKQVNNVDAQPVSPAPLPNADTLKLVTSYFETNVKADGKLFQLLQKRLRETIELAVEEELAKETERGPLAFTGWWQPSKEPATMTTGSVRRGSVIASHKTGARPDANLMAASSPVRGRKRSLGDRDQDVESTPSLEHVVAEKRQRTELSLSAKSSPFEAALQRNGLTALSGEVRLLAGRIAKVASFNISVYRPLYEAMLARLPPSDLATNS</sequence>
<feature type="compositionally biased region" description="Pro residues" evidence="2">
    <location>
        <begin position="216"/>
        <end position="229"/>
    </location>
</feature>
<dbReference type="AlphaFoldDB" id="A0A061B9B0"/>
<feature type="region of interest" description="Disordered" evidence="2">
    <location>
        <begin position="291"/>
        <end position="323"/>
    </location>
</feature>
<dbReference type="GO" id="GO:0010737">
    <property type="term" value="P:protein kinase A signaling"/>
    <property type="evidence" value="ECO:0007669"/>
    <property type="project" value="TreeGrafter"/>
</dbReference>
<feature type="compositionally biased region" description="Low complexity" evidence="2">
    <location>
        <begin position="484"/>
        <end position="503"/>
    </location>
</feature>
<proteinExistence type="inferred from homology"/>
<comment type="similarity">
    <text evidence="1">Belongs to the TCP11 family.</text>
</comment>
<organism evidence="3">
    <name type="scientific">Rhodotorula toruloides</name>
    <name type="common">Yeast</name>
    <name type="synonym">Rhodosporidium toruloides</name>
    <dbReference type="NCBI Taxonomy" id="5286"/>
    <lineage>
        <taxon>Eukaryota</taxon>
        <taxon>Fungi</taxon>
        <taxon>Dikarya</taxon>
        <taxon>Basidiomycota</taxon>
        <taxon>Pucciniomycotina</taxon>
        <taxon>Microbotryomycetes</taxon>
        <taxon>Sporidiobolales</taxon>
        <taxon>Sporidiobolaceae</taxon>
        <taxon>Rhodotorula</taxon>
    </lineage>
</organism>
<feature type="region of interest" description="Disordered" evidence="2">
    <location>
        <begin position="475"/>
        <end position="503"/>
    </location>
</feature>
<gene>
    <name evidence="3" type="ORF">RHTO0S_09e04720g</name>
</gene>
<reference evidence="3" key="1">
    <citation type="journal article" date="2014" name="Genome Announc.">
        <title>Draft genome sequence of Rhodosporidium toruloides CECT1137, an oleaginous yeast of biotechnological interest.</title>
        <authorList>
            <person name="Morin N."/>
            <person name="Calcas X."/>
            <person name="Devillers H."/>
            <person name="Durrens P."/>
            <person name="Sherman D.J."/>
            <person name="Nicaud J.-M."/>
            <person name="Neuveglise C."/>
        </authorList>
    </citation>
    <scope>NUCLEOTIDE SEQUENCE</scope>
    <source>
        <strain evidence="3">CECT1137</strain>
    </source>
</reference>
<feature type="region of interest" description="Disordered" evidence="2">
    <location>
        <begin position="1"/>
        <end position="109"/>
    </location>
</feature>
<dbReference type="InterPro" id="IPR008862">
    <property type="entry name" value="Tcp11"/>
</dbReference>
<feature type="compositionally biased region" description="Low complexity" evidence="2">
    <location>
        <begin position="293"/>
        <end position="306"/>
    </location>
</feature>
<evidence type="ECO:0000256" key="2">
    <source>
        <dbReference type="SAM" id="MobiDB-lite"/>
    </source>
</evidence>